<protein>
    <submittedName>
        <fullName evidence="1">Uncharacterized protein</fullName>
    </submittedName>
</protein>
<dbReference type="AlphaFoldDB" id="A0A0E9T3T9"/>
<reference evidence="1" key="2">
    <citation type="journal article" date="2015" name="Fish Shellfish Immunol.">
        <title>Early steps in the European eel (Anguilla anguilla)-Vibrio vulnificus interaction in the gills: Role of the RtxA13 toxin.</title>
        <authorList>
            <person name="Callol A."/>
            <person name="Pajuelo D."/>
            <person name="Ebbesson L."/>
            <person name="Teles M."/>
            <person name="MacKenzie S."/>
            <person name="Amaro C."/>
        </authorList>
    </citation>
    <scope>NUCLEOTIDE SEQUENCE</scope>
</reference>
<evidence type="ECO:0000313" key="1">
    <source>
        <dbReference type="EMBL" id="JAH48264.1"/>
    </source>
</evidence>
<proteinExistence type="predicted"/>
<accession>A0A0E9T3T9</accession>
<dbReference type="EMBL" id="GBXM01060313">
    <property type="protein sequence ID" value="JAH48264.1"/>
    <property type="molecule type" value="Transcribed_RNA"/>
</dbReference>
<sequence>MSWGRAQKSLLAGSARTA</sequence>
<organism evidence="1">
    <name type="scientific">Anguilla anguilla</name>
    <name type="common">European freshwater eel</name>
    <name type="synonym">Muraena anguilla</name>
    <dbReference type="NCBI Taxonomy" id="7936"/>
    <lineage>
        <taxon>Eukaryota</taxon>
        <taxon>Metazoa</taxon>
        <taxon>Chordata</taxon>
        <taxon>Craniata</taxon>
        <taxon>Vertebrata</taxon>
        <taxon>Euteleostomi</taxon>
        <taxon>Actinopterygii</taxon>
        <taxon>Neopterygii</taxon>
        <taxon>Teleostei</taxon>
        <taxon>Anguilliformes</taxon>
        <taxon>Anguillidae</taxon>
        <taxon>Anguilla</taxon>
    </lineage>
</organism>
<name>A0A0E9T3T9_ANGAN</name>
<reference evidence="1" key="1">
    <citation type="submission" date="2014-11" db="EMBL/GenBank/DDBJ databases">
        <authorList>
            <person name="Amaro Gonzalez C."/>
        </authorList>
    </citation>
    <scope>NUCLEOTIDE SEQUENCE</scope>
</reference>